<comment type="caution">
    <text evidence="9">The sequence shown here is derived from an EMBL/GenBank/DDBJ whole genome shotgun (WGS) entry which is preliminary data.</text>
</comment>
<evidence type="ECO:0000256" key="1">
    <source>
        <dbReference type="ARBA" id="ARBA00004651"/>
    </source>
</evidence>
<dbReference type="PROSITE" id="PS50928">
    <property type="entry name" value="ABC_TM1"/>
    <property type="match status" value="1"/>
</dbReference>
<dbReference type="PANTHER" id="PTHR43744:SF9">
    <property type="entry name" value="POLYGALACTURONAN_RHAMNOGALACTURONAN TRANSPORT SYSTEM PERMEASE PROTEIN YTCP"/>
    <property type="match status" value="1"/>
</dbReference>
<dbReference type="AlphaFoldDB" id="A0A6N7WBN2"/>
<protein>
    <submittedName>
        <fullName evidence="9">Carbohydrate ABC transporter permease</fullName>
    </submittedName>
</protein>
<dbReference type="GO" id="GO:0005886">
    <property type="term" value="C:plasma membrane"/>
    <property type="evidence" value="ECO:0007669"/>
    <property type="project" value="UniProtKB-SubCell"/>
</dbReference>
<keyword evidence="2 7" id="KW-0813">Transport</keyword>
<keyword evidence="4 7" id="KW-0812">Transmembrane</keyword>
<evidence type="ECO:0000256" key="4">
    <source>
        <dbReference type="ARBA" id="ARBA00022692"/>
    </source>
</evidence>
<feature type="transmembrane region" description="Helical" evidence="7">
    <location>
        <begin position="98"/>
        <end position="117"/>
    </location>
</feature>
<feature type="domain" description="ABC transmembrane type-1" evidence="8">
    <location>
        <begin position="63"/>
        <end position="266"/>
    </location>
</feature>
<accession>A0A6N7WBN2</accession>
<dbReference type="Proteomes" id="UP000436047">
    <property type="component" value="Unassembled WGS sequence"/>
</dbReference>
<evidence type="ECO:0000256" key="7">
    <source>
        <dbReference type="RuleBase" id="RU363032"/>
    </source>
</evidence>
<evidence type="ECO:0000259" key="8">
    <source>
        <dbReference type="PROSITE" id="PS50928"/>
    </source>
</evidence>
<feature type="transmembrane region" description="Helical" evidence="7">
    <location>
        <begin position="171"/>
        <end position="194"/>
    </location>
</feature>
<evidence type="ECO:0000256" key="5">
    <source>
        <dbReference type="ARBA" id="ARBA00022989"/>
    </source>
</evidence>
<sequence>MQRRKEVPSSAQAWKALPIPHLIALSFNDGLDALKGGIGLWPRKVTLENYKIILQEQSLLRASLVSVARTVAGTFSSLVLTGLVAYCLTRRELMGRRFYLIVFLLPMYIGAGLIPTFLTYKALHLTNSFAVYIIPNLVWAYNIIIIRTFFDSLPKALEESAILDGANELQIFFKIYVPLSMPVIATIGLFNAVWQWNSWFDTVMYIRGNAWDTLSSLLAHMLMEQQTNFINDMKLAKRAVSLTPEVLKAAMTMVTVIPIMLVYPFLQKYFVKGVMIGAVKG</sequence>
<proteinExistence type="inferred from homology"/>
<organism evidence="9 10">
    <name type="scientific">Eisenbergiella porci</name>
    <dbReference type="NCBI Taxonomy" id="2652274"/>
    <lineage>
        <taxon>Bacteria</taxon>
        <taxon>Bacillati</taxon>
        <taxon>Bacillota</taxon>
        <taxon>Clostridia</taxon>
        <taxon>Lachnospirales</taxon>
        <taxon>Lachnospiraceae</taxon>
        <taxon>Eisenbergiella</taxon>
    </lineage>
</organism>
<feature type="transmembrane region" description="Helical" evidence="7">
    <location>
        <begin position="129"/>
        <end position="150"/>
    </location>
</feature>
<comment type="subcellular location">
    <subcellularLocation>
        <location evidence="1 7">Cell membrane</location>
        <topology evidence="1 7">Multi-pass membrane protein</topology>
    </subcellularLocation>
</comment>
<evidence type="ECO:0000313" key="10">
    <source>
        <dbReference type="Proteomes" id="UP000436047"/>
    </source>
</evidence>
<gene>
    <name evidence="9" type="ORF">FYJ45_05970</name>
</gene>
<evidence type="ECO:0000256" key="6">
    <source>
        <dbReference type="ARBA" id="ARBA00023136"/>
    </source>
</evidence>
<evidence type="ECO:0000313" key="9">
    <source>
        <dbReference type="EMBL" id="MSS87887.1"/>
    </source>
</evidence>
<evidence type="ECO:0000256" key="3">
    <source>
        <dbReference type="ARBA" id="ARBA00022475"/>
    </source>
</evidence>
<dbReference type="EMBL" id="VUMI01000007">
    <property type="protein sequence ID" value="MSS87887.1"/>
    <property type="molecule type" value="Genomic_DNA"/>
</dbReference>
<keyword evidence="10" id="KW-1185">Reference proteome</keyword>
<dbReference type="Pfam" id="PF00528">
    <property type="entry name" value="BPD_transp_1"/>
    <property type="match status" value="1"/>
</dbReference>
<dbReference type="Gene3D" id="1.10.3720.10">
    <property type="entry name" value="MetI-like"/>
    <property type="match status" value="1"/>
</dbReference>
<keyword evidence="3" id="KW-1003">Cell membrane</keyword>
<keyword evidence="5 7" id="KW-1133">Transmembrane helix</keyword>
<keyword evidence="6 7" id="KW-0472">Membrane</keyword>
<evidence type="ECO:0000256" key="2">
    <source>
        <dbReference type="ARBA" id="ARBA00022448"/>
    </source>
</evidence>
<feature type="transmembrane region" description="Helical" evidence="7">
    <location>
        <begin position="246"/>
        <end position="266"/>
    </location>
</feature>
<dbReference type="GO" id="GO:0055085">
    <property type="term" value="P:transmembrane transport"/>
    <property type="evidence" value="ECO:0007669"/>
    <property type="project" value="InterPro"/>
</dbReference>
<dbReference type="InterPro" id="IPR035906">
    <property type="entry name" value="MetI-like_sf"/>
</dbReference>
<comment type="similarity">
    <text evidence="7">Belongs to the binding-protein-dependent transport system permease family.</text>
</comment>
<name>A0A6N7WBN2_9FIRM</name>
<reference evidence="9 10" key="1">
    <citation type="submission" date="2019-08" db="EMBL/GenBank/DDBJ databases">
        <title>In-depth cultivation of the pig gut microbiome towards novel bacterial diversity and tailored functional studies.</title>
        <authorList>
            <person name="Wylensek D."/>
            <person name="Hitch T.C.A."/>
            <person name="Clavel T."/>
        </authorList>
    </citation>
    <scope>NUCLEOTIDE SEQUENCE [LARGE SCALE GENOMIC DNA]</scope>
    <source>
        <strain evidence="9 10">WCA-389-WT-23B</strain>
    </source>
</reference>
<dbReference type="CDD" id="cd06261">
    <property type="entry name" value="TM_PBP2"/>
    <property type="match status" value="1"/>
</dbReference>
<dbReference type="InterPro" id="IPR000515">
    <property type="entry name" value="MetI-like"/>
</dbReference>
<dbReference type="PANTHER" id="PTHR43744">
    <property type="entry name" value="ABC TRANSPORTER PERMEASE PROTEIN MG189-RELATED-RELATED"/>
    <property type="match status" value="1"/>
</dbReference>
<dbReference type="SUPFAM" id="SSF161098">
    <property type="entry name" value="MetI-like"/>
    <property type="match status" value="1"/>
</dbReference>